<accession>A0ABS3QS44</accession>
<dbReference type="RefSeq" id="WP_208264940.1">
    <property type="nucleotide sequence ID" value="NZ_BAAAGM010000085.1"/>
</dbReference>
<keyword evidence="5" id="KW-1185">Reference proteome</keyword>
<dbReference type="InterPro" id="IPR012495">
    <property type="entry name" value="TadE-like_dom"/>
</dbReference>
<evidence type="ECO:0000256" key="1">
    <source>
        <dbReference type="SAM" id="MobiDB-lite"/>
    </source>
</evidence>
<keyword evidence="2" id="KW-0812">Transmembrane</keyword>
<proteinExistence type="predicted"/>
<evidence type="ECO:0000313" key="5">
    <source>
        <dbReference type="Proteomes" id="UP000666915"/>
    </source>
</evidence>
<evidence type="ECO:0000256" key="2">
    <source>
        <dbReference type="SAM" id="Phobius"/>
    </source>
</evidence>
<protein>
    <submittedName>
        <fullName evidence="4">Pilus assembly protein</fullName>
    </submittedName>
</protein>
<keyword evidence="2" id="KW-1133">Transmembrane helix</keyword>
<gene>
    <name evidence="4" type="ORF">J4557_03895</name>
</gene>
<evidence type="ECO:0000313" key="4">
    <source>
        <dbReference type="EMBL" id="MBO2436656.1"/>
    </source>
</evidence>
<organism evidence="4 5">
    <name type="scientific">Actinomadura nitritigenes</name>
    <dbReference type="NCBI Taxonomy" id="134602"/>
    <lineage>
        <taxon>Bacteria</taxon>
        <taxon>Bacillati</taxon>
        <taxon>Actinomycetota</taxon>
        <taxon>Actinomycetes</taxon>
        <taxon>Streptosporangiales</taxon>
        <taxon>Thermomonosporaceae</taxon>
        <taxon>Actinomadura</taxon>
    </lineage>
</organism>
<sequence>MPAPDAARTAGPAPGAALTAGPAADRGTASVEFAALLPIVLAVVLVCFEALMASVTVERVENAARTGARVAAMRQDASACVPAAAAALPGWLNERVLRGGEAGGDGVSCTVRAKVPLLWRGVPLDYTVTRTVTMPEG</sequence>
<reference evidence="4 5" key="1">
    <citation type="submission" date="2021-03" db="EMBL/GenBank/DDBJ databases">
        <authorList>
            <person name="Kanchanasin P."/>
            <person name="Saeng-In P."/>
            <person name="Phongsopitanun W."/>
            <person name="Yuki M."/>
            <person name="Kudo T."/>
            <person name="Ohkuma M."/>
            <person name="Tanasupawat S."/>
        </authorList>
    </citation>
    <scope>NUCLEOTIDE SEQUENCE [LARGE SCALE GENOMIC DNA]</scope>
    <source>
        <strain evidence="4 5">L46</strain>
    </source>
</reference>
<dbReference type="Proteomes" id="UP000666915">
    <property type="component" value="Unassembled WGS sequence"/>
</dbReference>
<name>A0ABS3QS44_9ACTN</name>
<evidence type="ECO:0000259" key="3">
    <source>
        <dbReference type="Pfam" id="PF07811"/>
    </source>
</evidence>
<dbReference type="Pfam" id="PF07811">
    <property type="entry name" value="TadE"/>
    <property type="match status" value="1"/>
</dbReference>
<keyword evidence="2" id="KW-0472">Membrane</keyword>
<dbReference type="EMBL" id="JAGEOK010000002">
    <property type="protein sequence ID" value="MBO2436656.1"/>
    <property type="molecule type" value="Genomic_DNA"/>
</dbReference>
<comment type="caution">
    <text evidence="4">The sequence shown here is derived from an EMBL/GenBank/DDBJ whole genome shotgun (WGS) entry which is preliminary data.</text>
</comment>
<feature type="region of interest" description="Disordered" evidence="1">
    <location>
        <begin position="1"/>
        <end position="22"/>
    </location>
</feature>
<feature type="transmembrane region" description="Helical" evidence="2">
    <location>
        <begin position="33"/>
        <end position="55"/>
    </location>
</feature>
<feature type="domain" description="TadE-like" evidence="3">
    <location>
        <begin position="27"/>
        <end position="69"/>
    </location>
</feature>